<feature type="compositionally biased region" description="Low complexity" evidence="6">
    <location>
        <begin position="433"/>
        <end position="447"/>
    </location>
</feature>
<evidence type="ECO:0000256" key="1">
    <source>
        <dbReference type="ARBA" id="ARBA00004141"/>
    </source>
</evidence>
<gene>
    <name evidence="8" type="primary">fam189a1</name>
</gene>
<evidence type="ECO:0000256" key="7">
    <source>
        <dbReference type="SAM" id="Phobius"/>
    </source>
</evidence>
<evidence type="ECO:0000256" key="5">
    <source>
        <dbReference type="ARBA" id="ARBA00034309"/>
    </source>
</evidence>
<feature type="compositionally biased region" description="Polar residues" evidence="6">
    <location>
        <begin position="683"/>
        <end position="693"/>
    </location>
</feature>
<feature type="region of interest" description="Disordered" evidence="6">
    <location>
        <begin position="655"/>
        <end position="693"/>
    </location>
</feature>
<evidence type="ECO:0000313" key="9">
    <source>
        <dbReference type="Proteomes" id="UP000694546"/>
    </source>
</evidence>
<evidence type="ECO:0000256" key="4">
    <source>
        <dbReference type="ARBA" id="ARBA00023136"/>
    </source>
</evidence>
<accession>A0A8C4ZQV2</accession>
<dbReference type="Ensembl" id="ENSGMOT00000017701.2">
    <property type="protein sequence ID" value="ENSGMOP00000017272.2"/>
    <property type="gene ID" value="ENSGMOG00000016105.2"/>
</dbReference>
<dbReference type="PANTHER" id="PTHR17615">
    <property type="entry name" value="PROTEIN FAM189A"/>
    <property type="match status" value="1"/>
</dbReference>
<dbReference type="Pfam" id="PF04103">
    <property type="entry name" value="CD20"/>
    <property type="match status" value="1"/>
</dbReference>
<sequence>MPLNALPRGGNHNTGSLSPASLSRSLSRLRELRTRTRIMLALGVAQMVLGSLILAVSFAALALTTSPRVRHSCPFWAGFSVLLSGLIGVVSWKRPLSLVITFFMLLSAVCVMLNLAGSILSCQNAQLVNSLEDCQLLKFDSDGVCVCCELPQQSSSCTNLGETLKLNPLRDCNTIRLRLKELLFSVCALNVISTIVCALATAMCCMQMVSTDLLQMFMPHRGRALNADCVTPHGTILHQTLDFDEFIPPIPPPPYYPPEYTCTPSMDGQRGLQLDFPHSPFSAIYGVPINSPGTLYPTDLPPPYESVVSYTPASQVTSSIEQRATESSLCEGTTAGLSTQASVDSASLLVSELADLQDNSSSDDLCSLEVPGGGSDSSPYTTSNPGHPDGTGPQELRAQGPPRGGHQRGLADTTYSESSHTQSPDWSSDNPCSPTSLASSGGTSGLSPLPPSASPSPPPAPARPRGSRLCFSVWTPSSSSSSSSQPPARSGCSPGDRPRGFRAVRKYRRLARMVRSTSDPISCSSTTGGEVVSPDLDQVTVSTEPADIISLKPRALRTHLSQERPHSLADLKTYKDTKILVAKFLEHSSCSLPPEVQQVVNSIKSVIQSDEKHMEEAIFSANVIDQVMSQSQWSRGTSRKCCHSDIHLQSCGALSSSPSLRRSKRLSSHLLSSPDTTRRTPSDRSLTSRETVL</sequence>
<dbReference type="InterPro" id="IPR030431">
    <property type="entry name" value="ENTREP1-3"/>
</dbReference>
<feature type="compositionally biased region" description="Pro residues" evidence="6">
    <location>
        <begin position="448"/>
        <end position="462"/>
    </location>
</feature>
<feature type="compositionally biased region" description="Polar residues" evidence="6">
    <location>
        <begin position="413"/>
        <end position="432"/>
    </location>
</feature>
<reference evidence="8" key="2">
    <citation type="submission" date="2025-09" db="UniProtKB">
        <authorList>
            <consortium name="Ensembl"/>
        </authorList>
    </citation>
    <scope>IDENTIFICATION</scope>
</reference>
<keyword evidence="4 7" id="KW-0472">Membrane</keyword>
<feature type="transmembrane region" description="Helical" evidence="7">
    <location>
        <begin position="98"/>
        <end position="120"/>
    </location>
</feature>
<dbReference type="AlphaFoldDB" id="A0A8C4ZQV2"/>
<evidence type="ECO:0000256" key="6">
    <source>
        <dbReference type="SAM" id="MobiDB-lite"/>
    </source>
</evidence>
<dbReference type="GeneTree" id="ENSGT00530000063335"/>
<evidence type="ECO:0000256" key="2">
    <source>
        <dbReference type="ARBA" id="ARBA00022692"/>
    </source>
</evidence>
<evidence type="ECO:0008006" key="10">
    <source>
        <dbReference type="Google" id="ProtNLM"/>
    </source>
</evidence>
<dbReference type="Proteomes" id="UP000694546">
    <property type="component" value="Chromosome 14"/>
</dbReference>
<feature type="compositionally biased region" description="Polar residues" evidence="6">
    <location>
        <begin position="376"/>
        <end position="385"/>
    </location>
</feature>
<reference evidence="8" key="1">
    <citation type="submission" date="2025-08" db="UniProtKB">
        <authorList>
            <consortium name="Ensembl"/>
        </authorList>
    </citation>
    <scope>IDENTIFICATION</scope>
</reference>
<comment type="subcellular location">
    <subcellularLocation>
        <location evidence="1">Membrane</location>
        <topology evidence="1">Multi-pass membrane protein</topology>
    </subcellularLocation>
</comment>
<feature type="transmembrane region" description="Helical" evidence="7">
    <location>
        <begin position="38"/>
        <end position="63"/>
    </location>
</feature>
<keyword evidence="2 7" id="KW-0812">Transmembrane</keyword>
<evidence type="ECO:0000256" key="3">
    <source>
        <dbReference type="ARBA" id="ARBA00022989"/>
    </source>
</evidence>
<feature type="region of interest" description="Disordered" evidence="6">
    <location>
        <begin position="1"/>
        <end position="20"/>
    </location>
</feature>
<organism evidence="8 9">
    <name type="scientific">Gadus morhua</name>
    <name type="common">Atlantic cod</name>
    <dbReference type="NCBI Taxonomy" id="8049"/>
    <lineage>
        <taxon>Eukaryota</taxon>
        <taxon>Metazoa</taxon>
        <taxon>Chordata</taxon>
        <taxon>Craniata</taxon>
        <taxon>Vertebrata</taxon>
        <taxon>Euteleostomi</taxon>
        <taxon>Actinopterygii</taxon>
        <taxon>Neopterygii</taxon>
        <taxon>Teleostei</taxon>
        <taxon>Neoteleostei</taxon>
        <taxon>Acanthomorphata</taxon>
        <taxon>Zeiogadaria</taxon>
        <taxon>Gadariae</taxon>
        <taxon>Gadiformes</taxon>
        <taxon>Gadoidei</taxon>
        <taxon>Gadidae</taxon>
        <taxon>Gadus</taxon>
    </lineage>
</organism>
<feature type="transmembrane region" description="Helical" evidence="7">
    <location>
        <begin position="182"/>
        <end position="203"/>
    </location>
</feature>
<comment type="similarity">
    <text evidence="5">Belongs to the ENTREP family.</text>
</comment>
<evidence type="ECO:0000313" key="8">
    <source>
        <dbReference type="Ensembl" id="ENSGMOP00000017272.2"/>
    </source>
</evidence>
<keyword evidence="9" id="KW-1185">Reference proteome</keyword>
<keyword evidence="3 7" id="KW-1133">Transmembrane helix</keyword>
<dbReference type="InterPro" id="IPR007237">
    <property type="entry name" value="CD20-like"/>
</dbReference>
<feature type="region of interest" description="Disordered" evidence="6">
    <location>
        <begin position="358"/>
        <end position="502"/>
    </location>
</feature>
<name>A0A8C4ZQV2_GADMO</name>
<proteinExistence type="inferred from homology"/>
<protein>
    <recommendedName>
        <fullName evidence="10">Family with sequence similarity 189 member A1</fullName>
    </recommendedName>
</protein>
<dbReference type="PANTHER" id="PTHR17615:SF6">
    <property type="entry name" value="PROTEIN ENTREP2"/>
    <property type="match status" value="1"/>
</dbReference>
<feature type="transmembrane region" description="Helical" evidence="7">
    <location>
        <begin position="75"/>
        <end position="92"/>
    </location>
</feature>
<dbReference type="GO" id="GO:0016020">
    <property type="term" value="C:membrane"/>
    <property type="evidence" value="ECO:0007669"/>
    <property type="project" value="UniProtKB-SubCell"/>
</dbReference>